<proteinExistence type="predicted"/>
<accession>W1WZ54</accession>
<organism evidence="1 2">
    <name type="scientific">Escherichia coli DORA_A_5_14_21</name>
    <dbReference type="NCBI Taxonomy" id="1403943"/>
    <lineage>
        <taxon>Bacteria</taxon>
        <taxon>Pseudomonadati</taxon>
        <taxon>Pseudomonadota</taxon>
        <taxon>Gammaproteobacteria</taxon>
        <taxon>Enterobacterales</taxon>
        <taxon>Enterobacteriaceae</taxon>
        <taxon>Escherichia</taxon>
    </lineage>
</organism>
<evidence type="ECO:0000313" key="2">
    <source>
        <dbReference type="Proteomes" id="UP000018853"/>
    </source>
</evidence>
<comment type="caution">
    <text evidence="1">The sequence shown here is derived from an EMBL/GenBank/DDBJ whole genome shotgun (WGS) entry which is preliminary data.</text>
</comment>
<dbReference type="EMBL" id="AZLZ01001546">
    <property type="protein sequence ID" value="ETJ23221.1"/>
    <property type="molecule type" value="Genomic_DNA"/>
</dbReference>
<reference evidence="1 2" key="1">
    <citation type="submission" date="2013-12" db="EMBL/GenBank/DDBJ databases">
        <title>A Varibaculum cambriense genome reconstructed from a premature infant gut community with otherwise low bacterial novelty that shifts toward anaerobic metabolism during the third week of life.</title>
        <authorList>
            <person name="Brown C.T."/>
            <person name="Sharon I."/>
            <person name="Thomas B.C."/>
            <person name="Castelle C.J."/>
            <person name="Morowitz M.J."/>
            <person name="Banfield J.F."/>
        </authorList>
    </citation>
    <scope>NUCLEOTIDE SEQUENCE [LARGE SCALE GENOMIC DNA]</scope>
    <source>
        <strain evidence="2">DORA_A_5_14_21</strain>
    </source>
</reference>
<name>W1WZ54_ECOLX</name>
<protein>
    <submittedName>
        <fullName evidence="1">Uncharacterized protein</fullName>
    </submittedName>
</protein>
<dbReference type="Proteomes" id="UP000018853">
    <property type="component" value="Unassembled WGS sequence"/>
</dbReference>
<gene>
    <name evidence="1" type="ORF">Q609_ECAC01546G0009</name>
</gene>
<evidence type="ECO:0000313" key="1">
    <source>
        <dbReference type="EMBL" id="ETJ23221.1"/>
    </source>
</evidence>
<sequence>MLMLHSQRRTGLFVATKNRLLFFQWRSVPKLHPKLNQPHRLVAAADCPRRLLLICRHPHHLLHQLIILAIGIGSAVFETQQIYRRLFAFTTRRVIGNKPFPLPAHTEQIRRVFDDIAQRMDHRILGVGANL</sequence>
<dbReference type="AlphaFoldDB" id="W1WZ54"/>